<keyword evidence="10" id="KW-1185">Reference proteome</keyword>
<feature type="non-terminal residue" evidence="9">
    <location>
        <position position="331"/>
    </location>
</feature>
<keyword evidence="6 8" id="KW-0472">Membrane</keyword>
<keyword evidence="4 8" id="KW-0812">Transmembrane</keyword>
<feature type="transmembrane region" description="Helical" evidence="8">
    <location>
        <begin position="306"/>
        <end position="328"/>
    </location>
</feature>
<dbReference type="EMBL" id="JBJKFK010000828">
    <property type="protein sequence ID" value="KAL3315091.1"/>
    <property type="molecule type" value="Genomic_DNA"/>
</dbReference>
<dbReference type="Proteomes" id="UP001626550">
    <property type="component" value="Unassembled WGS sequence"/>
</dbReference>
<organism evidence="9 10">
    <name type="scientific">Cichlidogyrus casuarinus</name>
    <dbReference type="NCBI Taxonomy" id="1844966"/>
    <lineage>
        <taxon>Eukaryota</taxon>
        <taxon>Metazoa</taxon>
        <taxon>Spiralia</taxon>
        <taxon>Lophotrochozoa</taxon>
        <taxon>Platyhelminthes</taxon>
        <taxon>Monogenea</taxon>
        <taxon>Monopisthocotylea</taxon>
        <taxon>Dactylogyridea</taxon>
        <taxon>Ancyrocephalidae</taxon>
        <taxon>Cichlidogyrus</taxon>
    </lineage>
</organism>
<sequence length="331" mass="37796">MSRLRWNPPNINIRYGGYSPNEILKLGDNRFTYGHSDRARVIAAVAYFASAFVIVVLCALTYFTLARLEFVRYFRDLGELEIKSTNDDSNLKKMEPSSSDQANLKGPSPWGESETPLLSTLILRNSYLLKDANSAEVPSYLAPQETSAISANEEVVFSDDGESSIYTLRRCFGLFCFKSPQGKKECRAYWSRYWLTFKDCWLFCLSVYLVFFCTLAVFPSIQARVRPNDPDYFIPAEWFSQVTCFFFFNLFAMLGCIATNFVQVPGPRWIWLPVLIRTFIFIPFFLLSNFGTDNSNTVLISNDHAYVFGAILFGFSNGYLSSLCMQYAPMS</sequence>
<evidence type="ECO:0000256" key="1">
    <source>
        <dbReference type="ARBA" id="ARBA00004141"/>
    </source>
</evidence>
<feature type="transmembrane region" description="Helical" evidence="8">
    <location>
        <begin position="238"/>
        <end position="262"/>
    </location>
</feature>
<comment type="similarity">
    <text evidence="2">Belongs to the SLC29A/ENT transporter (TC 2.A.57) family.</text>
</comment>
<protein>
    <submittedName>
        <fullName evidence="9">Uncharacterized protein</fullName>
    </submittedName>
</protein>
<feature type="transmembrane region" description="Helical" evidence="8">
    <location>
        <begin position="269"/>
        <end position="286"/>
    </location>
</feature>
<dbReference type="Pfam" id="PF01733">
    <property type="entry name" value="Nucleoside_tran"/>
    <property type="match status" value="1"/>
</dbReference>
<proteinExistence type="inferred from homology"/>
<evidence type="ECO:0000313" key="10">
    <source>
        <dbReference type="Proteomes" id="UP001626550"/>
    </source>
</evidence>
<dbReference type="GO" id="GO:0016020">
    <property type="term" value="C:membrane"/>
    <property type="evidence" value="ECO:0007669"/>
    <property type="project" value="UniProtKB-SubCell"/>
</dbReference>
<dbReference type="GO" id="GO:0015858">
    <property type="term" value="P:nucleoside transport"/>
    <property type="evidence" value="ECO:0007669"/>
    <property type="project" value="UniProtKB-ARBA"/>
</dbReference>
<feature type="transmembrane region" description="Helical" evidence="8">
    <location>
        <begin position="200"/>
        <end position="218"/>
    </location>
</feature>
<dbReference type="AlphaFoldDB" id="A0ABD2Q680"/>
<feature type="region of interest" description="Disordered" evidence="7">
    <location>
        <begin position="88"/>
        <end position="112"/>
    </location>
</feature>
<evidence type="ECO:0000256" key="6">
    <source>
        <dbReference type="ARBA" id="ARBA00023136"/>
    </source>
</evidence>
<gene>
    <name evidence="9" type="ORF">Ciccas_006274</name>
</gene>
<comment type="caution">
    <text evidence="9">The sequence shown here is derived from an EMBL/GenBank/DDBJ whole genome shotgun (WGS) entry which is preliminary data.</text>
</comment>
<comment type="subcellular location">
    <subcellularLocation>
        <location evidence="1">Membrane</location>
        <topology evidence="1">Multi-pass membrane protein</topology>
    </subcellularLocation>
</comment>
<feature type="transmembrane region" description="Helical" evidence="8">
    <location>
        <begin position="41"/>
        <end position="65"/>
    </location>
</feature>
<dbReference type="InterPro" id="IPR002259">
    <property type="entry name" value="Eqnu_transpt"/>
</dbReference>
<dbReference type="PANTHER" id="PTHR10332">
    <property type="entry name" value="EQUILIBRATIVE NUCLEOSIDE TRANSPORTER"/>
    <property type="match status" value="1"/>
</dbReference>
<evidence type="ECO:0000256" key="5">
    <source>
        <dbReference type="ARBA" id="ARBA00022989"/>
    </source>
</evidence>
<evidence type="ECO:0000256" key="2">
    <source>
        <dbReference type="ARBA" id="ARBA00007965"/>
    </source>
</evidence>
<dbReference type="PANTHER" id="PTHR10332:SF80">
    <property type="entry name" value="EQUILIBRATIVE NUCLEOSIDE TRANSPORTER 2, ISOFORM A"/>
    <property type="match status" value="1"/>
</dbReference>
<evidence type="ECO:0000313" key="9">
    <source>
        <dbReference type="EMBL" id="KAL3315091.1"/>
    </source>
</evidence>
<keyword evidence="3" id="KW-0813">Transport</keyword>
<evidence type="ECO:0000256" key="8">
    <source>
        <dbReference type="SAM" id="Phobius"/>
    </source>
</evidence>
<evidence type="ECO:0000256" key="7">
    <source>
        <dbReference type="SAM" id="MobiDB-lite"/>
    </source>
</evidence>
<evidence type="ECO:0000256" key="4">
    <source>
        <dbReference type="ARBA" id="ARBA00022692"/>
    </source>
</evidence>
<accession>A0ABD2Q680</accession>
<dbReference type="GO" id="GO:0022857">
    <property type="term" value="F:transmembrane transporter activity"/>
    <property type="evidence" value="ECO:0007669"/>
    <property type="project" value="UniProtKB-ARBA"/>
</dbReference>
<reference evidence="9 10" key="1">
    <citation type="submission" date="2024-11" db="EMBL/GenBank/DDBJ databases">
        <title>Adaptive evolution of stress response genes in parasites aligns with host niche diversity.</title>
        <authorList>
            <person name="Hahn C."/>
            <person name="Resl P."/>
        </authorList>
    </citation>
    <scope>NUCLEOTIDE SEQUENCE [LARGE SCALE GENOMIC DNA]</scope>
    <source>
        <strain evidence="9">EGGRZ-B1_66</strain>
        <tissue evidence="9">Body</tissue>
    </source>
</reference>
<keyword evidence="5 8" id="KW-1133">Transmembrane helix</keyword>
<name>A0ABD2Q680_9PLAT</name>
<evidence type="ECO:0000256" key="3">
    <source>
        <dbReference type="ARBA" id="ARBA00022448"/>
    </source>
</evidence>